<gene>
    <name evidence="11" type="ORF">M0R45_011212</name>
</gene>
<feature type="active site" evidence="8">
    <location>
        <position position="325"/>
    </location>
</feature>
<dbReference type="GO" id="GO:0071555">
    <property type="term" value="P:cell wall organization"/>
    <property type="evidence" value="ECO:0007669"/>
    <property type="project" value="UniProtKB-KW"/>
</dbReference>
<dbReference type="PROSITE" id="PS51257">
    <property type="entry name" value="PROKAR_LIPOPROTEIN"/>
    <property type="match status" value="1"/>
</dbReference>
<dbReference type="GO" id="GO:0004650">
    <property type="term" value="F:polygalacturonase activity"/>
    <property type="evidence" value="ECO:0007669"/>
    <property type="project" value="InterPro"/>
</dbReference>
<protein>
    <submittedName>
        <fullName evidence="11">Uncharacterized protein</fullName>
    </submittedName>
</protein>
<evidence type="ECO:0000256" key="9">
    <source>
        <dbReference type="RuleBase" id="RU361169"/>
    </source>
</evidence>
<keyword evidence="6 9" id="KW-0326">Glycosidase</keyword>
<dbReference type="InterPro" id="IPR006626">
    <property type="entry name" value="PbH1"/>
</dbReference>
<evidence type="ECO:0000256" key="1">
    <source>
        <dbReference type="ARBA" id="ARBA00004191"/>
    </source>
</evidence>
<evidence type="ECO:0000256" key="8">
    <source>
        <dbReference type="PROSITE-ProRule" id="PRU10052"/>
    </source>
</evidence>
<evidence type="ECO:0000313" key="11">
    <source>
        <dbReference type="EMBL" id="KAK9945713.1"/>
    </source>
</evidence>
<organism evidence="11 12">
    <name type="scientific">Rubus argutus</name>
    <name type="common">Southern blackberry</name>
    <dbReference type="NCBI Taxonomy" id="59490"/>
    <lineage>
        <taxon>Eukaryota</taxon>
        <taxon>Viridiplantae</taxon>
        <taxon>Streptophyta</taxon>
        <taxon>Embryophyta</taxon>
        <taxon>Tracheophyta</taxon>
        <taxon>Spermatophyta</taxon>
        <taxon>Magnoliopsida</taxon>
        <taxon>eudicotyledons</taxon>
        <taxon>Gunneridae</taxon>
        <taxon>Pentapetalae</taxon>
        <taxon>rosids</taxon>
        <taxon>fabids</taxon>
        <taxon>Rosales</taxon>
        <taxon>Rosaceae</taxon>
        <taxon>Rosoideae</taxon>
        <taxon>Rosoideae incertae sedis</taxon>
        <taxon>Rubus</taxon>
    </lineage>
</organism>
<dbReference type="FunFam" id="2.160.20.10:FF:000004">
    <property type="entry name" value="Pectin lyase-like superfamily protein"/>
    <property type="match status" value="1"/>
</dbReference>
<keyword evidence="5 9" id="KW-0378">Hydrolase</keyword>
<evidence type="ECO:0000256" key="2">
    <source>
        <dbReference type="ARBA" id="ARBA00008834"/>
    </source>
</evidence>
<dbReference type="InterPro" id="IPR012334">
    <property type="entry name" value="Pectin_lyas_fold"/>
</dbReference>
<keyword evidence="4" id="KW-0964">Secreted</keyword>
<dbReference type="InterPro" id="IPR011050">
    <property type="entry name" value="Pectin_lyase_fold/virulence"/>
</dbReference>
<comment type="similarity">
    <text evidence="2 9">Belongs to the glycosyl hydrolase 28 family.</text>
</comment>
<sequence>MSMGLRSPNMAVARRLDAQVAILLVGFAFLACVANGASRGHLFGAGAPRRSLADTTEPKIFDVTTFGAKPEASASPGRTMTELPGGGDPESLPELPVVGGKDDGGNEEKDDGPNPDGNNENGMAFIRTWVAACRGQYKGPAKVVIPKGTFVTGPVVFQGPCTSSSEPIVVEVQGEVKATTDMSDYPTPEWFSFEMIDGLILTGDGVFNGQGEKIWNKNGCGDGADCPQAPSNIKFMKVKNALIEGITSLNSKYFHYHITDSSNVTMNNVHITAPGDSPNTDGAHISSSDNVHVINSVIGTGDDCVSIGQGTSQIIVNNITCGPGHGISVGSLGKYKNELPVKGITVSNCTMLNTTNGARIKTWAGPNGGEASGIIFDNIVMDHVKAPIVIDQHYGTKKTADKNSGTQSLYKISDVHFRNIRGTSSFNMAVSLACSATNPCDGVELTNIDIAYAGSSTKIAGIASECFNANIALKGTMNPPAPACQ</sequence>
<keyword evidence="7" id="KW-0961">Cell wall biogenesis/degradation</keyword>
<keyword evidence="12" id="KW-1185">Reference proteome</keyword>
<dbReference type="Pfam" id="PF00295">
    <property type="entry name" value="Glyco_hydro_28"/>
    <property type="match status" value="1"/>
</dbReference>
<dbReference type="SMART" id="SM00710">
    <property type="entry name" value="PbH1"/>
    <property type="match status" value="5"/>
</dbReference>
<comment type="caution">
    <text evidence="11">The sequence shown here is derived from an EMBL/GenBank/DDBJ whole genome shotgun (WGS) entry which is preliminary data.</text>
</comment>
<dbReference type="Proteomes" id="UP001457282">
    <property type="component" value="Unassembled WGS sequence"/>
</dbReference>
<dbReference type="Gene3D" id="2.160.20.10">
    <property type="entry name" value="Single-stranded right-handed beta-helix, Pectin lyase-like"/>
    <property type="match status" value="1"/>
</dbReference>
<feature type="region of interest" description="Disordered" evidence="10">
    <location>
        <begin position="65"/>
        <end position="122"/>
    </location>
</feature>
<dbReference type="InterPro" id="IPR000743">
    <property type="entry name" value="Glyco_hydro_28"/>
</dbReference>
<proteinExistence type="inferred from homology"/>
<dbReference type="EMBL" id="JBEDUW010000002">
    <property type="protein sequence ID" value="KAK9945713.1"/>
    <property type="molecule type" value="Genomic_DNA"/>
</dbReference>
<comment type="subcellular location">
    <subcellularLocation>
        <location evidence="1">Secreted</location>
        <location evidence="1">Cell wall</location>
    </subcellularLocation>
</comment>
<dbReference type="AlphaFoldDB" id="A0AAW1Y9G3"/>
<evidence type="ECO:0000256" key="6">
    <source>
        <dbReference type="ARBA" id="ARBA00023295"/>
    </source>
</evidence>
<dbReference type="SUPFAM" id="SSF51126">
    <property type="entry name" value="Pectin lyase-like"/>
    <property type="match status" value="1"/>
</dbReference>
<evidence type="ECO:0000313" key="12">
    <source>
        <dbReference type="Proteomes" id="UP001457282"/>
    </source>
</evidence>
<keyword evidence="3" id="KW-0134">Cell wall</keyword>
<dbReference type="GO" id="GO:0005975">
    <property type="term" value="P:carbohydrate metabolic process"/>
    <property type="evidence" value="ECO:0007669"/>
    <property type="project" value="InterPro"/>
</dbReference>
<evidence type="ECO:0000256" key="10">
    <source>
        <dbReference type="SAM" id="MobiDB-lite"/>
    </source>
</evidence>
<dbReference type="PROSITE" id="PS00502">
    <property type="entry name" value="POLYGALACTURONASE"/>
    <property type="match status" value="1"/>
</dbReference>
<evidence type="ECO:0000256" key="5">
    <source>
        <dbReference type="ARBA" id="ARBA00022801"/>
    </source>
</evidence>
<evidence type="ECO:0000256" key="3">
    <source>
        <dbReference type="ARBA" id="ARBA00022512"/>
    </source>
</evidence>
<evidence type="ECO:0000256" key="4">
    <source>
        <dbReference type="ARBA" id="ARBA00022525"/>
    </source>
</evidence>
<accession>A0AAW1Y9G3</accession>
<dbReference type="PANTHER" id="PTHR31375">
    <property type="match status" value="1"/>
</dbReference>
<reference evidence="11 12" key="1">
    <citation type="journal article" date="2023" name="G3 (Bethesda)">
        <title>A chromosome-length genome assembly and annotation of blackberry (Rubus argutus, cv. 'Hillquist').</title>
        <authorList>
            <person name="Bruna T."/>
            <person name="Aryal R."/>
            <person name="Dudchenko O."/>
            <person name="Sargent D.J."/>
            <person name="Mead D."/>
            <person name="Buti M."/>
            <person name="Cavallini A."/>
            <person name="Hytonen T."/>
            <person name="Andres J."/>
            <person name="Pham M."/>
            <person name="Weisz D."/>
            <person name="Mascagni F."/>
            <person name="Usai G."/>
            <person name="Natali L."/>
            <person name="Bassil N."/>
            <person name="Fernandez G.E."/>
            <person name="Lomsadze A."/>
            <person name="Armour M."/>
            <person name="Olukolu B."/>
            <person name="Poorten T."/>
            <person name="Britton C."/>
            <person name="Davik J."/>
            <person name="Ashrafi H."/>
            <person name="Aiden E.L."/>
            <person name="Borodovsky M."/>
            <person name="Worthington M."/>
        </authorList>
    </citation>
    <scope>NUCLEOTIDE SEQUENCE [LARGE SCALE GENOMIC DNA]</scope>
    <source>
        <strain evidence="11">PI 553951</strain>
    </source>
</reference>
<evidence type="ECO:0000256" key="7">
    <source>
        <dbReference type="ARBA" id="ARBA00023316"/>
    </source>
</evidence>
<name>A0AAW1Y9G3_RUBAR</name>